<evidence type="ECO:0000256" key="4">
    <source>
        <dbReference type="PROSITE-ProRule" id="PRU01248"/>
    </source>
</evidence>
<keyword evidence="8" id="KW-1185">Reference proteome</keyword>
<comment type="caution">
    <text evidence="7">The sequence shown here is derived from an EMBL/GenBank/DDBJ whole genome shotgun (WGS) entry which is preliminary data.</text>
</comment>
<evidence type="ECO:0000259" key="6">
    <source>
        <dbReference type="PROSITE" id="PS51900"/>
    </source>
</evidence>
<dbReference type="InterPro" id="IPR044068">
    <property type="entry name" value="CB"/>
</dbReference>
<evidence type="ECO:0000256" key="2">
    <source>
        <dbReference type="ARBA" id="ARBA00023125"/>
    </source>
</evidence>
<evidence type="ECO:0000259" key="5">
    <source>
        <dbReference type="PROSITE" id="PS51898"/>
    </source>
</evidence>
<sequence length="424" mass="50025">MDELFPKSKSEHINEYIAILSKMAVKMYSEPKLYIPKDKEGRPDLSKRWYVYFYYRNPKTGNMDKRPFKHYRGINRYKTVRDRKRAGKQLLRVVNRLLRTEYNPFVPGSAKKSPADTVKGCFETALEHKKPFVKETTYNSYGDYLNMFLDWAETNSIALMPIDRLTRKHISGYLNYLGREKPHGKGLMPTSIANHKGNLSALMGQMVMDDIIPENFIAKIPTKKNKPSKNQPFSMDELKELRKYTKEHEPVLYNFLQFIFYSFMRNNEIARIQIKHINMDKRIISIETKGEKRSHILMIDKLYRMLKDWDVENLPKDYYLFTPEGVPGKWEASVKSRVDYFSERFAKVKTELKLPKEKNSYSLRHNAAVDLFKSFMDQGMAEQEAIYALIQITRHKSEGALRKYLRDVGAILPKDWSEHYNISF</sequence>
<keyword evidence="3" id="KW-0233">DNA recombination</keyword>
<dbReference type="RefSeq" id="WP_207070518.1">
    <property type="nucleotide sequence ID" value="NZ_JAFLND010000001.1"/>
</dbReference>
<dbReference type="InterPro" id="IPR011010">
    <property type="entry name" value="DNA_brk_join_enz"/>
</dbReference>
<evidence type="ECO:0000256" key="3">
    <source>
        <dbReference type="ARBA" id="ARBA00023172"/>
    </source>
</evidence>
<dbReference type="InterPro" id="IPR010998">
    <property type="entry name" value="Integrase_recombinase_N"/>
</dbReference>
<evidence type="ECO:0000256" key="1">
    <source>
        <dbReference type="ARBA" id="ARBA00022908"/>
    </source>
</evidence>
<dbReference type="Gene3D" id="1.10.150.130">
    <property type="match status" value="1"/>
</dbReference>
<dbReference type="SUPFAM" id="SSF56349">
    <property type="entry name" value="DNA breaking-rejoining enzymes"/>
    <property type="match status" value="1"/>
</dbReference>
<dbReference type="InterPro" id="IPR013762">
    <property type="entry name" value="Integrase-like_cat_sf"/>
</dbReference>
<protein>
    <submittedName>
        <fullName evidence="7">Tyrosine-type recombinase/integrase</fullName>
    </submittedName>
</protein>
<dbReference type="InterPro" id="IPR025269">
    <property type="entry name" value="SAM-like_dom"/>
</dbReference>
<keyword evidence="1" id="KW-0229">DNA integration</keyword>
<name>A0ABS3EV20_9FLAO</name>
<dbReference type="Gene3D" id="1.10.443.10">
    <property type="entry name" value="Intergrase catalytic core"/>
    <property type="match status" value="1"/>
</dbReference>
<dbReference type="Proteomes" id="UP000664163">
    <property type="component" value="Unassembled WGS sequence"/>
</dbReference>
<dbReference type="PANTHER" id="PTHR30349">
    <property type="entry name" value="PHAGE INTEGRASE-RELATED"/>
    <property type="match status" value="1"/>
</dbReference>
<dbReference type="PANTHER" id="PTHR30349:SF84">
    <property type="entry name" value="PHAGE-RELATED INTEGRASE"/>
    <property type="match status" value="1"/>
</dbReference>
<dbReference type="InterPro" id="IPR050090">
    <property type="entry name" value="Tyrosine_recombinase_XerCD"/>
</dbReference>
<dbReference type="EMBL" id="JAFLND010000001">
    <property type="protein sequence ID" value="MBO0330095.1"/>
    <property type="molecule type" value="Genomic_DNA"/>
</dbReference>
<gene>
    <name evidence="7" type="ORF">J0X13_06005</name>
</gene>
<dbReference type="PROSITE" id="PS51898">
    <property type="entry name" value="TYR_RECOMBINASE"/>
    <property type="match status" value="1"/>
</dbReference>
<dbReference type="InterPro" id="IPR002104">
    <property type="entry name" value="Integrase_catalytic"/>
</dbReference>
<dbReference type="PROSITE" id="PS51900">
    <property type="entry name" value="CB"/>
    <property type="match status" value="1"/>
</dbReference>
<reference evidence="7 8" key="1">
    <citation type="submission" date="2021-03" db="EMBL/GenBank/DDBJ databases">
        <title>Muricauda sp. CAU 1631 isolated from Incheon.</title>
        <authorList>
            <person name="Kim W."/>
        </authorList>
    </citation>
    <scope>NUCLEOTIDE SEQUENCE [LARGE SCALE GENOMIC DNA]</scope>
    <source>
        <strain evidence="7 8">CAU 1631</strain>
    </source>
</reference>
<dbReference type="Pfam" id="PF13102">
    <property type="entry name" value="Phage_int_SAM_5"/>
    <property type="match status" value="1"/>
</dbReference>
<evidence type="ECO:0000313" key="7">
    <source>
        <dbReference type="EMBL" id="MBO0330095.1"/>
    </source>
</evidence>
<keyword evidence="2 4" id="KW-0238">DNA-binding</keyword>
<feature type="domain" description="Core-binding (CB)" evidence="6">
    <location>
        <begin position="116"/>
        <end position="207"/>
    </location>
</feature>
<feature type="domain" description="Tyr recombinase" evidence="5">
    <location>
        <begin position="228"/>
        <end position="421"/>
    </location>
</feature>
<proteinExistence type="predicted"/>
<dbReference type="Pfam" id="PF00589">
    <property type="entry name" value="Phage_integrase"/>
    <property type="match status" value="1"/>
</dbReference>
<evidence type="ECO:0000313" key="8">
    <source>
        <dbReference type="Proteomes" id="UP000664163"/>
    </source>
</evidence>
<accession>A0ABS3EV20</accession>
<organism evidence="7 8">
    <name type="scientific">[Muricauda] lutisoli</name>
    <dbReference type="NCBI Taxonomy" id="2816035"/>
    <lineage>
        <taxon>Bacteria</taxon>
        <taxon>Pseudomonadati</taxon>
        <taxon>Bacteroidota</taxon>
        <taxon>Flavobacteriia</taxon>
        <taxon>Flavobacteriales</taxon>
        <taxon>Flavobacteriaceae</taxon>
        <taxon>Allomuricauda</taxon>
    </lineage>
</organism>